<keyword evidence="4" id="KW-0378">Hydrolase</keyword>
<evidence type="ECO:0000313" key="8">
    <source>
        <dbReference type="EMBL" id="CAG8550640.1"/>
    </source>
</evidence>
<dbReference type="GO" id="GO:0006574">
    <property type="term" value="P:L-valine catabolic process"/>
    <property type="evidence" value="ECO:0007669"/>
    <property type="project" value="TreeGrafter"/>
</dbReference>
<feature type="non-terminal residue" evidence="8">
    <location>
        <position position="1"/>
    </location>
</feature>
<dbReference type="EMBL" id="CAJVPI010000566">
    <property type="protein sequence ID" value="CAG8550640.1"/>
    <property type="molecule type" value="Genomic_DNA"/>
</dbReference>
<dbReference type="InterPro" id="IPR045004">
    <property type="entry name" value="ECH_dom"/>
</dbReference>
<dbReference type="AlphaFoldDB" id="A0A9N9B1Z8"/>
<dbReference type="FunFam" id="3.90.226.10:FF:000026">
    <property type="entry name" value="3-hydroxyisobutyryl-CoA hydrolase, mitochondrial"/>
    <property type="match status" value="1"/>
</dbReference>
<name>A0A9N9B1Z8_9GLOM</name>
<keyword evidence="5" id="KW-0496">Mitochondrion</keyword>
<dbReference type="OrthoDB" id="1737613at2759"/>
<protein>
    <recommendedName>
        <fullName evidence="3">3-hydroxyisobutyryl-CoA hydrolase</fullName>
        <ecNumber evidence="3">3.1.2.4</ecNumber>
    </recommendedName>
    <alternativeName>
        <fullName evidence="6">3-hydroxyisobutyryl-coenzyme A hydrolase</fullName>
    </alternativeName>
</protein>
<dbReference type="NCBIfam" id="NF004127">
    <property type="entry name" value="PRK05617.1"/>
    <property type="match status" value="1"/>
</dbReference>
<dbReference type="SUPFAM" id="SSF52096">
    <property type="entry name" value="ClpP/crotonase"/>
    <property type="match status" value="1"/>
</dbReference>
<dbReference type="Proteomes" id="UP000789739">
    <property type="component" value="Unassembled WGS sequence"/>
</dbReference>
<evidence type="ECO:0000313" key="9">
    <source>
        <dbReference type="Proteomes" id="UP000789739"/>
    </source>
</evidence>
<dbReference type="InterPro" id="IPR029045">
    <property type="entry name" value="ClpP/crotonase-like_dom_sf"/>
</dbReference>
<evidence type="ECO:0000256" key="3">
    <source>
        <dbReference type="ARBA" id="ARBA00011915"/>
    </source>
</evidence>
<evidence type="ECO:0000256" key="4">
    <source>
        <dbReference type="ARBA" id="ARBA00022801"/>
    </source>
</evidence>
<dbReference type="Gene3D" id="3.90.226.10">
    <property type="entry name" value="2-enoyl-CoA Hydratase, Chain A, domain 1"/>
    <property type="match status" value="1"/>
</dbReference>
<comment type="subcellular location">
    <subcellularLocation>
        <location evidence="2">Mitochondrion</location>
    </subcellularLocation>
</comment>
<evidence type="ECO:0000259" key="7">
    <source>
        <dbReference type="Pfam" id="PF16113"/>
    </source>
</evidence>
<proteinExistence type="predicted"/>
<accession>A0A9N9B1Z8</accession>
<comment type="caution">
    <text evidence="8">The sequence shown here is derived from an EMBL/GenBank/DDBJ whole genome shotgun (WGS) entry which is preliminary data.</text>
</comment>
<feature type="domain" description="Enoyl-CoA hydratase/isomerase" evidence="7">
    <location>
        <begin position="33"/>
        <end position="366"/>
    </location>
</feature>
<dbReference type="GO" id="GO:0003860">
    <property type="term" value="F:3-hydroxyisobutyryl-CoA hydrolase activity"/>
    <property type="evidence" value="ECO:0007669"/>
    <property type="project" value="UniProtKB-EC"/>
</dbReference>
<dbReference type="PANTHER" id="PTHR43176:SF3">
    <property type="entry name" value="3-HYDROXYISOBUTYRYL-COA HYDROLASE, MITOCHONDRIAL"/>
    <property type="match status" value="1"/>
</dbReference>
<dbReference type="CDD" id="cd06558">
    <property type="entry name" value="crotonase-like"/>
    <property type="match status" value="1"/>
</dbReference>
<evidence type="ECO:0000256" key="6">
    <source>
        <dbReference type="ARBA" id="ARBA00031181"/>
    </source>
</evidence>
<reference evidence="8" key="1">
    <citation type="submission" date="2021-06" db="EMBL/GenBank/DDBJ databases">
        <authorList>
            <person name="Kallberg Y."/>
            <person name="Tangrot J."/>
            <person name="Rosling A."/>
        </authorList>
    </citation>
    <scope>NUCLEOTIDE SEQUENCE</scope>
    <source>
        <strain evidence="8">BR232B</strain>
    </source>
</reference>
<dbReference type="PANTHER" id="PTHR43176">
    <property type="entry name" value="3-HYDROXYISOBUTYRYL-COA HYDROLASE-RELATED"/>
    <property type="match status" value="1"/>
</dbReference>
<dbReference type="Pfam" id="PF16113">
    <property type="entry name" value="ECH_2"/>
    <property type="match status" value="1"/>
</dbReference>
<sequence length="459" mass="51478">VSLVTSNANAELAKVFPGVPEVDVIHRRILGSRMFILNKPDKLNALNLSMVRNMTPQLQAWNESDLCKVIIIKGAGNKAFCAGGDVIDVVKLAEQEKTETTQEGKALRFFEEEYQLNHLIATLDKPYVALLNGITMGGGFGLSVHGSFRVATENTVFAMPETAIGLFPDVGGSFFLPRMEGEVGTYLALTGKRLCGLDVFFSGIATHFVPSERLPHLEDRLSELESDDHEVINAAIEDFVEKPEPNYRYALGGQIRESIDRCFKYDSVDDIIAALDKENSDWALKTKNVLSQMSPTSLKVTLQELRLGKRMTITDCLQMEYGLVNKFLEKSDFKEGVRARLIGKTDDPQWNPPSLSEVSDDSIKNFYFKSTKAKILNFLNLKSFENYSYTRFGLPTEEDIRKLVTGELPDAGAMGMTEEEVIDFFLKENRGKIGTREKVSEVLRRKTVEIGNRALKWVY</sequence>
<organism evidence="8 9">
    <name type="scientific">Paraglomus brasilianum</name>
    <dbReference type="NCBI Taxonomy" id="144538"/>
    <lineage>
        <taxon>Eukaryota</taxon>
        <taxon>Fungi</taxon>
        <taxon>Fungi incertae sedis</taxon>
        <taxon>Mucoromycota</taxon>
        <taxon>Glomeromycotina</taxon>
        <taxon>Glomeromycetes</taxon>
        <taxon>Paraglomerales</taxon>
        <taxon>Paraglomeraceae</taxon>
        <taxon>Paraglomus</taxon>
    </lineage>
</organism>
<dbReference type="InterPro" id="IPR032259">
    <property type="entry name" value="HIBYL-CoA-H"/>
</dbReference>
<evidence type="ECO:0000256" key="5">
    <source>
        <dbReference type="ARBA" id="ARBA00023128"/>
    </source>
</evidence>
<dbReference type="EC" id="3.1.2.4" evidence="3"/>
<comment type="catalytic activity">
    <reaction evidence="1">
        <text>3-hydroxy-2-methylpropanoyl-CoA + H2O = 3-hydroxy-2-methylpropanoate + CoA + H(+)</text>
        <dbReference type="Rhea" id="RHEA:20888"/>
        <dbReference type="ChEBI" id="CHEBI:11805"/>
        <dbReference type="ChEBI" id="CHEBI:15377"/>
        <dbReference type="ChEBI" id="CHEBI:15378"/>
        <dbReference type="ChEBI" id="CHEBI:57287"/>
        <dbReference type="ChEBI" id="CHEBI:57340"/>
        <dbReference type="EC" id="3.1.2.4"/>
    </reaction>
</comment>
<dbReference type="GO" id="GO:0005739">
    <property type="term" value="C:mitochondrion"/>
    <property type="evidence" value="ECO:0007669"/>
    <property type="project" value="UniProtKB-SubCell"/>
</dbReference>
<keyword evidence="9" id="KW-1185">Reference proteome</keyword>
<evidence type="ECO:0000256" key="1">
    <source>
        <dbReference type="ARBA" id="ARBA00001709"/>
    </source>
</evidence>
<gene>
    <name evidence="8" type="ORF">PBRASI_LOCUS5070</name>
</gene>
<evidence type="ECO:0000256" key="2">
    <source>
        <dbReference type="ARBA" id="ARBA00004173"/>
    </source>
</evidence>